<evidence type="ECO:0000313" key="4">
    <source>
        <dbReference type="EMBL" id="PSR25470.1"/>
    </source>
</evidence>
<dbReference type="InterPro" id="IPR003661">
    <property type="entry name" value="HisK_dim/P_dom"/>
</dbReference>
<reference evidence="4 5" key="1">
    <citation type="journal article" date="2014" name="BMC Genomics">
        <title>Comparison of environmental and isolate Sulfobacillus genomes reveals diverse carbon, sulfur, nitrogen, and hydrogen metabolisms.</title>
        <authorList>
            <person name="Justice N.B."/>
            <person name="Norman A."/>
            <person name="Brown C.T."/>
            <person name="Singh A."/>
            <person name="Thomas B.C."/>
            <person name="Banfield J.F."/>
        </authorList>
    </citation>
    <scope>NUCLEOTIDE SEQUENCE [LARGE SCALE GENOMIC DNA]</scope>
    <source>
        <strain evidence="4">AMDSBA5</strain>
    </source>
</reference>
<dbReference type="Proteomes" id="UP000242705">
    <property type="component" value="Unassembled WGS sequence"/>
</dbReference>
<evidence type="ECO:0000256" key="1">
    <source>
        <dbReference type="ARBA" id="ARBA00000085"/>
    </source>
</evidence>
<proteinExistence type="predicted"/>
<protein>
    <recommendedName>
        <fullName evidence="2">histidine kinase</fullName>
        <ecNumber evidence="2">2.7.13.3</ecNumber>
    </recommendedName>
</protein>
<dbReference type="GO" id="GO:0000155">
    <property type="term" value="F:phosphorelay sensor kinase activity"/>
    <property type="evidence" value="ECO:0007669"/>
    <property type="project" value="InterPro"/>
</dbReference>
<comment type="caution">
    <text evidence="4">The sequence shown here is derived from an EMBL/GenBank/DDBJ whole genome shotgun (WGS) entry which is preliminary data.</text>
</comment>
<dbReference type="Gene3D" id="1.10.287.130">
    <property type="match status" value="1"/>
</dbReference>
<dbReference type="SUPFAM" id="SSF47384">
    <property type="entry name" value="Homodimeric domain of signal transducing histidine kinase"/>
    <property type="match status" value="1"/>
</dbReference>
<dbReference type="CDD" id="cd00082">
    <property type="entry name" value="HisKA"/>
    <property type="match status" value="1"/>
</dbReference>
<name>A0A2T2WTA4_SULTH</name>
<evidence type="ECO:0000256" key="2">
    <source>
        <dbReference type="ARBA" id="ARBA00012438"/>
    </source>
</evidence>
<dbReference type="EMBL" id="PXYX01000029">
    <property type="protein sequence ID" value="PSR25470.1"/>
    <property type="molecule type" value="Genomic_DNA"/>
</dbReference>
<dbReference type="SMART" id="SM00388">
    <property type="entry name" value="HisKA"/>
    <property type="match status" value="1"/>
</dbReference>
<evidence type="ECO:0000259" key="3">
    <source>
        <dbReference type="SMART" id="SM00388"/>
    </source>
</evidence>
<dbReference type="InterPro" id="IPR036097">
    <property type="entry name" value="HisK_dim/P_sf"/>
</dbReference>
<dbReference type="EC" id="2.7.13.3" evidence="2"/>
<dbReference type="Pfam" id="PF00512">
    <property type="entry name" value="HisKA"/>
    <property type="match status" value="1"/>
</dbReference>
<accession>A0A2T2WTA4</accession>
<organism evidence="4 5">
    <name type="scientific">Sulfobacillus thermosulfidooxidans</name>
    <dbReference type="NCBI Taxonomy" id="28034"/>
    <lineage>
        <taxon>Bacteria</taxon>
        <taxon>Bacillati</taxon>
        <taxon>Bacillota</taxon>
        <taxon>Clostridia</taxon>
        <taxon>Eubacteriales</taxon>
        <taxon>Clostridiales Family XVII. Incertae Sedis</taxon>
        <taxon>Sulfobacillus</taxon>
    </lineage>
</organism>
<comment type="catalytic activity">
    <reaction evidence="1">
        <text>ATP + protein L-histidine = ADP + protein N-phospho-L-histidine.</text>
        <dbReference type="EC" id="2.7.13.3"/>
    </reaction>
</comment>
<gene>
    <name evidence="4" type="ORF">C7B47_12070</name>
</gene>
<dbReference type="AlphaFoldDB" id="A0A2T2WTA4"/>
<evidence type="ECO:0000313" key="5">
    <source>
        <dbReference type="Proteomes" id="UP000242705"/>
    </source>
</evidence>
<feature type="domain" description="Signal transduction histidine kinase dimerisation/phosphoacceptor" evidence="3">
    <location>
        <begin position="15"/>
        <end position="82"/>
    </location>
</feature>
<sequence length="222" mass="24793">MMSTSKIPFAHDNFLASLLIAVGHDVKNYLNAILGYSELLAEDAVDNEDIARAADLGKIYQSAQSVLGMVGQLIDLAKVVEGTWEFQCMEINVTEFLLSRDGVGEKIQLDEKPSSSLVVRTDPLWLEMAWKTGLDIMNRGCPHELPRVRIVNEKDGVRIRMERAMQYPLKLNAPELLTVSLERAAFHVLAGDLWCGTEDGGGLRVVFMIHLPHQNVQEKDYA</sequence>